<dbReference type="AlphaFoldDB" id="D3S313"/>
<dbReference type="PROSITE" id="PS51257">
    <property type="entry name" value="PROKAR_LIPOPROTEIN"/>
    <property type="match status" value="1"/>
</dbReference>
<organism evidence="1 2">
    <name type="scientific">Ferroglobus placidus (strain DSM 10642 / AEDII12DO)</name>
    <dbReference type="NCBI Taxonomy" id="589924"/>
    <lineage>
        <taxon>Archaea</taxon>
        <taxon>Methanobacteriati</taxon>
        <taxon>Methanobacteriota</taxon>
        <taxon>Archaeoglobi</taxon>
        <taxon>Archaeoglobales</taxon>
        <taxon>Archaeoglobaceae</taxon>
        <taxon>Ferroglobus</taxon>
    </lineage>
</organism>
<gene>
    <name evidence="1" type="ordered locus">Ferp_0472</name>
</gene>
<dbReference type="Proteomes" id="UP000002613">
    <property type="component" value="Chromosome"/>
</dbReference>
<accession>D3S313</accession>
<reference evidence="1 2" key="2">
    <citation type="journal article" date="2011" name="Stand. Genomic Sci.">
        <title>Complete genome sequence of Ferroglobus placidus AEDII12DO.</title>
        <authorList>
            <person name="Anderson I."/>
            <person name="Risso C."/>
            <person name="Holmes D."/>
            <person name="Lucas S."/>
            <person name="Copeland A."/>
            <person name="Lapidus A."/>
            <person name="Cheng J.F."/>
            <person name="Bruce D."/>
            <person name="Goodwin L."/>
            <person name="Pitluck S."/>
            <person name="Saunders E."/>
            <person name="Brettin T."/>
            <person name="Detter J.C."/>
            <person name="Han C."/>
            <person name="Tapia R."/>
            <person name="Larimer F."/>
            <person name="Land M."/>
            <person name="Hauser L."/>
            <person name="Woyke T."/>
            <person name="Lovley D."/>
            <person name="Kyrpides N."/>
            <person name="Ivanova N."/>
        </authorList>
    </citation>
    <scope>NUCLEOTIDE SEQUENCE [LARGE SCALE GENOMIC DNA]</scope>
    <source>
        <strain evidence="2">DSM 10642 / AEDII12DO</strain>
    </source>
</reference>
<reference evidence="2" key="1">
    <citation type="submission" date="2010-02" db="EMBL/GenBank/DDBJ databases">
        <title>Complete sequence of Ferroglobus placidus DSM 10642.</title>
        <authorList>
            <consortium name="US DOE Joint Genome Institute"/>
            <person name="Lucas S."/>
            <person name="Copeland A."/>
            <person name="Lapidus A."/>
            <person name="Cheng J.-F."/>
            <person name="Bruce D."/>
            <person name="Goodwin L."/>
            <person name="Pitluck S."/>
            <person name="Saunders E."/>
            <person name="Brettin T."/>
            <person name="Detter J.C."/>
            <person name="Han C."/>
            <person name="Tapia R."/>
            <person name="Larimer F."/>
            <person name="Land M."/>
            <person name="Hauser L."/>
            <person name="Kyrpides N."/>
            <person name="Ivanova N."/>
            <person name="Holmes D."/>
            <person name="Lovley D."/>
            <person name="Kyrpides N."/>
            <person name="Anderson I.J."/>
            <person name="Woyke T."/>
        </authorList>
    </citation>
    <scope>NUCLEOTIDE SEQUENCE [LARGE SCALE GENOMIC DNA]</scope>
    <source>
        <strain evidence="2">DSM 10642 / AEDII12DO</strain>
    </source>
</reference>
<dbReference type="HOGENOM" id="CLU_2035826_0_0_2"/>
<proteinExistence type="predicted"/>
<dbReference type="eggNOG" id="arCOG12676">
    <property type="taxonomic scope" value="Archaea"/>
</dbReference>
<dbReference type="Pfam" id="PF03891">
    <property type="entry name" value="DUF333"/>
    <property type="match status" value="2"/>
</dbReference>
<dbReference type="OrthoDB" id="28968at2157"/>
<dbReference type="PANTHER" id="PTHR38008:SF2">
    <property type="entry name" value="HEMOLYSIN"/>
    <property type="match status" value="1"/>
</dbReference>
<dbReference type="PaxDb" id="589924-Ferp_0472"/>
<dbReference type="KEGG" id="fpl:Ferp_0472"/>
<protein>
    <recommendedName>
        <fullName evidence="3">DUF333 domain-containing protein</fullName>
    </recommendedName>
</protein>
<name>D3S313_FERPA</name>
<dbReference type="InterPro" id="IPR005590">
    <property type="entry name" value="DUF333"/>
</dbReference>
<evidence type="ECO:0008006" key="3">
    <source>
        <dbReference type="Google" id="ProtNLM"/>
    </source>
</evidence>
<evidence type="ECO:0000313" key="1">
    <source>
        <dbReference type="EMBL" id="ADC64646.1"/>
    </source>
</evidence>
<dbReference type="PANTHER" id="PTHR38008">
    <property type="entry name" value="HEMOLYSIN-RELATED"/>
    <property type="match status" value="1"/>
</dbReference>
<keyword evidence="2" id="KW-1185">Reference proteome</keyword>
<dbReference type="EMBL" id="CP001899">
    <property type="protein sequence ID" value="ADC64646.1"/>
    <property type="molecule type" value="Genomic_DNA"/>
</dbReference>
<dbReference type="RefSeq" id="WP_012964992.1">
    <property type="nucleotide sequence ID" value="NC_013849.1"/>
</dbReference>
<evidence type="ECO:0000313" key="2">
    <source>
        <dbReference type="Proteomes" id="UP000002613"/>
    </source>
</evidence>
<sequence length="141" mass="15173">MRKGVLILSLLILALSVACCEKPVAPGAGGSTPSTPVPAPGYQIPDSVPNPAAVYCTKLGYEYRVVTDKGQTGYCIFPDGDKCDAWAFFNGKCGQSYTYCEKNGGRITTTTEGCTFSQECAVCILQDGTKCYEWDHFRGKC</sequence>
<dbReference type="GeneID" id="25395285"/>